<dbReference type="OMA" id="NPPHVHL"/>
<dbReference type="InterPro" id="IPR011051">
    <property type="entry name" value="RmlC_Cupin_sf"/>
</dbReference>
<gene>
    <name evidence="2" type="ORF">T459_00667</name>
</gene>
<feature type="domain" description="Cupin type-1" evidence="1">
    <location>
        <begin position="2"/>
        <end position="58"/>
    </location>
</feature>
<dbReference type="EMBL" id="AYRZ02000001">
    <property type="protein sequence ID" value="PHT92785.1"/>
    <property type="molecule type" value="Genomic_DNA"/>
</dbReference>
<dbReference type="STRING" id="4072.A0A2G3AEY3"/>
<keyword evidence="3" id="KW-1185">Reference proteome</keyword>
<dbReference type="InterPro" id="IPR006045">
    <property type="entry name" value="Cupin_1"/>
</dbReference>
<dbReference type="PANTHER" id="PTHR31238">
    <property type="entry name" value="GERMIN-LIKE PROTEIN SUBFAMILY 3 MEMBER 3"/>
    <property type="match status" value="1"/>
</dbReference>
<dbReference type="SUPFAM" id="SSF51182">
    <property type="entry name" value="RmlC-like cupins"/>
    <property type="match status" value="1"/>
</dbReference>
<comment type="caution">
    <text evidence="2">The sequence shown here is derived from an EMBL/GenBank/DDBJ whole genome shotgun (WGS) entry which is preliminary data.</text>
</comment>
<accession>A0A2G3AEY3</accession>
<dbReference type="Gene3D" id="2.60.120.10">
    <property type="entry name" value="Jelly Rolls"/>
    <property type="match status" value="1"/>
</dbReference>
<dbReference type="Pfam" id="PF00190">
    <property type="entry name" value="Cupin_1"/>
    <property type="match status" value="1"/>
</dbReference>
<dbReference type="InterPro" id="IPR014710">
    <property type="entry name" value="RmlC-like_jellyroll"/>
</dbReference>
<protein>
    <recommendedName>
        <fullName evidence="1">Cupin type-1 domain-containing protein</fullName>
    </recommendedName>
</protein>
<organism evidence="2 3">
    <name type="scientific">Capsicum annuum</name>
    <name type="common">Capsicum pepper</name>
    <dbReference type="NCBI Taxonomy" id="4072"/>
    <lineage>
        <taxon>Eukaryota</taxon>
        <taxon>Viridiplantae</taxon>
        <taxon>Streptophyta</taxon>
        <taxon>Embryophyta</taxon>
        <taxon>Tracheophyta</taxon>
        <taxon>Spermatophyta</taxon>
        <taxon>Magnoliopsida</taxon>
        <taxon>eudicotyledons</taxon>
        <taxon>Gunneridae</taxon>
        <taxon>Pentapetalae</taxon>
        <taxon>asterids</taxon>
        <taxon>lamiids</taxon>
        <taxon>Solanales</taxon>
        <taxon>Solanaceae</taxon>
        <taxon>Solanoideae</taxon>
        <taxon>Capsiceae</taxon>
        <taxon>Capsicum</taxon>
    </lineage>
</organism>
<dbReference type="AlphaFoldDB" id="A0A2G3AEY3"/>
<evidence type="ECO:0000313" key="2">
    <source>
        <dbReference type="EMBL" id="PHT92785.1"/>
    </source>
</evidence>
<dbReference type="Proteomes" id="UP000222542">
    <property type="component" value="Unassembled WGS sequence"/>
</dbReference>
<evidence type="ECO:0000313" key="3">
    <source>
        <dbReference type="Proteomes" id="UP000222542"/>
    </source>
</evidence>
<proteinExistence type="predicted"/>
<sequence length="65" mass="7072">MVTAANVVNVPGINTLGVSMARIDYAPGGINPPHVHLRTTEIIYVLHGQLLVRFINTVNVLFYGN</sequence>
<reference evidence="2 3" key="1">
    <citation type="journal article" date="2014" name="Nat. Genet.">
        <title>Genome sequence of the hot pepper provides insights into the evolution of pungency in Capsicum species.</title>
        <authorList>
            <person name="Kim S."/>
            <person name="Park M."/>
            <person name="Yeom S.I."/>
            <person name="Kim Y.M."/>
            <person name="Lee J.M."/>
            <person name="Lee H.A."/>
            <person name="Seo E."/>
            <person name="Choi J."/>
            <person name="Cheong K."/>
            <person name="Kim K.T."/>
            <person name="Jung K."/>
            <person name="Lee G.W."/>
            <person name="Oh S.K."/>
            <person name="Bae C."/>
            <person name="Kim S.B."/>
            <person name="Lee H.Y."/>
            <person name="Kim S.Y."/>
            <person name="Kim M.S."/>
            <person name="Kang B.C."/>
            <person name="Jo Y.D."/>
            <person name="Yang H.B."/>
            <person name="Jeong H.J."/>
            <person name="Kang W.H."/>
            <person name="Kwon J.K."/>
            <person name="Shin C."/>
            <person name="Lim J.Y."/>
            <person name="Park J.H."/>
            <person name="Huh J.H."/>
            <person name="Kim J.S."/>
            <person name="Kim B.D."/>
            <person name="Cohen O."/>
            <person name="Paran I."/>
            <person name="Suh M.C."/>
            <person name="Lee S.B."/>
            <person name="Kim Y.K."/>
            <person name="Shin Y."/>
            <person name="Noh S.J."/>
            <person name="Park J."/>
            <person name="Seo Y.S."/>
            <person name="Kwon S.Y."/>
            <person name="Kim H.A."/>
            <person name="Park J.M."/>
            <person name="Kim H.J."/>
            <person name="Choi S.B."/>
            <person name="Bosland P.W."/>
            <person name="Reeves G."/>
            <person name="Jo S.H."/>
            <person name="Lee B.W."/>
            <person name="Cho H.T."/>
            <person name="Choi H.S."/>
            <person name="Lee M.S."/>
            <person name="Yu Y."/>
            <person name="Do Choi Y."/>
            <person name="Park B.S."/>
            <person name="van Deynze A."/>
            <person name="Ashrafi H."/>
            <person name="Hill T."/>
            <person name="Kim W.T."/>
            <person name="Pai H.S."/>
            <person name="Ahn H.K."/>
            <person name="Yeam I."/>
            <person name="Giovannoni J.J."/>
            <person name="Rose J.K."/>
            <person name="Sorensen I."/>
            <person name="Lee S.J."/>
            <person name="Kim R.W."/>
            <person name="Choi I.Y."/>
            <person name="Choi B.S."/>
            <person name="Lim J.S."/>
            <person name="Lee Y.H."/>
            <person name="Choi D."/>
        </authorList>
    </citation>
    <scope>NUCLEOTIDE SEQUENCE [LARGE SCALE GENOMIC DNA]</scope>
    <source>
        <strain evidence="3">cv. CM334</strain>
    </source>
</reference>
<reference evidence="2 3" key="2">
    <citation type="journal article" date="2017" name="Genome Biol.">
        <title>New reference genome sequences of hot pepper reveal the massive evolution of plant disease-resistance genes by retroduplication.</title>
        <authorList>
            <person name="Kim S."/>
            <person name="Park J."/>
            <person name="Yeom S.I."/>
            <person name="Kim Y.M."/>
            <person name="Seo E."/>
            <person name="Kim K.T."/>
            <person name="Kim M.S."/>
            <person name="Lee J.M."/>
            <person name="Cheong K."/>
            <person name="Shin H.S."/>
            <person name="Kim S.B."/>
            <person name="Han K."/>
            <person name="Lee J."/>
            <person name="Park M."/>
            <person name="Lee H.A."/>
            <person name="Lee H.Y."/>
            <person name="Lee Y."/>
            <person name="Oh S."/>
            <person name="Lee J.H."/>
            <person name="Choi E."/>
            <person name="Choi E."/>
            <person name="Lee S.E."/>
            <person name="Jeon J."/>
            <person name="Kim H."/>
            <person name="Choi G."/>
            <person name="Song H."/>
            <person name="Lee J."/>
            <person name="Lee S.C."/>
            <person name="Kwon J.K."/>
            <person name="Lee H.Y."/>
            <person name="Koo N."/>
            <person name="Hong Y."/>
            <person name="Kim R.W."/>
            <person name="Kang W.H."/>
            <person name="Huh J.H."/>
            <person name="Kang B.C."/>
            <person name="Yang T.J."/>
            <person name="Lee Y.H."/>
            <person name="Bennetzen J.L."/>
            <person name="Choi D."/>
        </authorList>
    </citation>
    <scope>NUCLEOTIDE SEQUENCE [LARGE SCALE GENOMIC DNA]</scope>
    <source>
        <strain evidence="3">cv. CM334</strain>
    </source>
</reference>
<dbReference type="Gramene" id="PHT92785">
    <property type="protein sequence ID" value="PHT92785"/>
    <property type="gene ID" value="T459_00667"/>
</dbReference>
<name>A0A2G3AEY3_CAPAN</name>
<evidence type="ECO:0000259" key="1">
    <source>
        <dbReference type="Pfam" id="PF00190"/>
    </source>
</evidence>